<organism evidence="1 2">
    <name type="scientific">Steinernema glaseri</name>
    <dbReference type="NCBI Taxonomy" id="37863"/>
    <lineage>
        <taxon>Eukaryota</taxon>
        <taxon>Metazoa</taxon>
        <taxon>Ecdysozoa</taxon>
        <taxon>Nematoda</taxon>
        <taxon>Chromadorea</taxon>
        <taxon>Rhabditida</taxon>
        <taxon>Tylenchina</taxon>
        <taxon>Panagrolaimomorpha</taxon>
        <taxon>Strongyloidoidea</taxon>
        <taxon>Steinernematidae</taxon>
        <taxon>Steinernema</taxon>
    </lineage>
</organism>
<accession>A0A1I7YBC2</accession>
<keyword evidence="1" id="KW-1185">Reference proteome</keyword>
<evidence type="ECO:0000313" key="2">
    <source>
        <dbReference type="WBParaSite" id="L893_g14639.t1"/>
    </source>
</evidence>
<protein>
    <submittedName>
        <fullName evidence="2">7TM_GPCR_Srx domain-containing protein</fullName>
    </submittedName>
</protein>
<proteinExistence type="predicted"/>
<name>A0A1I7YBC2_9BILA</name>
<dbReference type="WBParaSite" id="L893_g14639.t1">
    <property type="protein sequence ID" value="L893_g14639.t1"/>
    <property type="gene ID" value="L893_g14639"/>
</dbReference>
<dbReference type="Proteomes" id="UP000095287">
    <property type="component" value="Unplaced"/>
</dbReference>
<reference evidence="2" key="1">
    <citation type="submission" date="2016-11" db="UniProtKB">
        <authorList>
            <consortium name="WormBaseParasite"/>
        </authorList>
    </citation>
    <scope>IDENTIFICATION</scope>
</reference>
<dbReference type="AlphaFoldDB" id="A0A1I7YBC2"/>
<evidence type="ECO:0000313" key="1">
    <source>
        <dbReference type="Proteomes" id="UP000095287"/>
    </source>
</evidence>
<sequence>MCNVAIPYGSVGYYTLIRVTFLSHWLLLPDEVLDNNEGCPTVVLRYRFYFFVSSNSWFNFGMHKDGRFSLTLWIIMKVLISLMVECQGEPFFYSF</sequence>